<name>D6GQ20_FILAD</name>
<accession>D6GQ20</accession>
<dbReference type="KEGG" id="faa:HMPREF0389_00795"/>
<proteinExistence type="predicted"/>
<evidence type="ECO:0000313" key="2">
    <source>
        <dbReference type="Proteomes" id="UP000007468"/>
    </source>
</evidence>
<reference evidence="2" key="1">
    <citation type="submission" date="2010-12" db="EMBL/GenBank/DDBJ databases">
        <title>The genome sequence of Filifactor alocis strain ATCC 35896.</title>
        <authorList>
            <consortium name="The Broad Institute Genome Sequencing Platform"/>
            <person name="Ward D."/>
            <person name="Earl A."/>
            <person name="Feldgarden M."/>
            <person name="Young S.K."/>
            <person name="Gargeya S."/>
            <person name="Zeng Q."/>
            <person name="Alvarado L."/>
            <person name="Berlin A."/>
            <person name="Bochicchio J."/>
            <person name="Chapman S.B."/>
            <person name="Chen Z."/>
            <person name="Freedman E."/>
            <person name="Gellesch M."/>
            <person name="Goldberg J."/>
            <person name="Griggs A."/>
            <person name="Gujja S."/>
            <person name="Heilman E."/>
            <person name="Heiman D."/>
            <person name="Howarth C."/>
            <person name="Mehta T."/>
            <person name="Neiman D."/>
            <person name="Pearson M."/>
            <person name="Roberts A."/>
            <person name="Saif S."/>
            <person name="Shea T."/>
            <person name="Shenoy N."/>
            <person name="Sisk P."/>
            <person name="Stolte C."/>
            <person name="Sykes S."/>
            <person name="White J."/>
            <person name="Yandava C."/>
            <person name="Izard J."/>
            <person name="Blanton J.M."/>
            <person name="Baranova O.V."/>
            <person name="Tanner A.C."/>
            <person name="Dewhirst F.E."/>
            <person name="Haas B."/>
            <person name="Nusbaum C."/>
            <person name="Birren B."/>
        </authorList>
    </citation>
    <scope>NUCLEOTIDE SEQUENCE [LARGE SCALE GENOMIC DNA]</scope>
    <source>
        <strain evidence="2">ATCC 35896 / D40 B5</strain>
    </source>
</reference>
<protein>
    <submittedName>
        <fullName evidence="1">Uncharacterized protein</fullName>
    </submittedName>
</protein>
<evidence type="ECO:0000313" key="1">
    <source>
        <dbReference type="EMBL" id="EFE28873.1"/>
    </source>
</evidence>
<organism evidence="1 2">
    <name type="scientific">Filifactor alocis (strain ATCC 35896 / CCUG 47790 / D40 B5)</name>
    <name type="common">Fusobacterium alocis</name>
    <dbReference type="NCBI Taxonomy" id="546269"/>
    <lineage>
        <taxon>Bacteria</taxon>
        <taxon>Bacillati</taxon>
        <taxon>Bacillota</taxon>
        <taxon>Clostridia</taxon>
        <taxon>Peptostreptococcales</taxon>
        <taxon>Filifactoraceae</taxon>
        <taxon>Filifactor</taxon>
    </lineage>
</organism>
<dbReference type="EMBL" id="CP002390">
    <property type="protein sequence ID" value="EFE28873.1"/>
    <property type="molecule type" value="Genomic_DNA"/>
</dbReference>
<keyword evidence="2" id="KW-1185">Reference proteome</keyword>
<dbReference type="Proteomes" id="UP000007468">
    <property type="component" value="Chromosome"/>
</dbReference>
<dbReference type="AlphaFoldDB" id="D6GQ20"/>
<gene>
    <name evidence="1" type="ordered locus">HMPREF0389_00795</name>
</gene>
<sequence>MLPKKQGMFEKIRLDEDREKNMRIIDRYIFFSIYCDLDKHDNRQKIFLGRYDVLL</sequence>